<evidence type="ECO:0000256" key="1">
    <source>
        <dbReference type="SAM" id="Phobius"/>
    </source>
</evidence>
<accession>A0ABS6X713</accession>
<dbReference type="Proteomes" id="UP000774935">
    <property type="component" value="Unassembled WGS sequence"/>
</dbReference>
<keyword evidence="1" id="KW-0472">Membrane</keyword>
<dbReference type="EMBL" id="JAHWXQ010000001">
    <property type="protein sequence ID" value="MBW3363794.1"/>
    <property type="molecule type" value="Genomic_DNA"/>
</dbReference>
<feature type="transmembrane region" description="Helical" evidence="1">
    <location>
        <begin position="56"/>
        <end position="76"/>
    </location>
</feature>
<gene>
    <name evidence="2" type="ORF">KYK27_01980</name>
</gene>
<evidence type="ECO:0000313" key="3">
    <source>
        <dbReference type="Proteomes" id="UP000774935"/>
    </source>
</evidence>
<keyword evidence="1" id="KW-0812">Transmembrane</keyword>
<protein>
    <submittedName>
        <fullName evidence="2">Uncharacterized protein</fullName>
    </submittedName>
</protein>
<organism evidence="2 3">
    <name type="scientific">Pontibacter populi</name>
    <dbReference type="NCBI Taxonomy" id="890055"/>
    <lineage>
        <taxon>Bacteria</taxon>
        <taxon>Pseudomonadati</taxon>
        <taxon>Bacteroidota</taxon>
        <taxon>Cytophagia</taxon>
        <taxon>Cytophagales</taxon>
        <taxon>Hymenobacteraceae</taxon>
        <taxon>Pontibacter</taxon>
    </lineage>
</organism>
<proteinExistence type="predicted"/>
<feature type="transmembrane region" description="Helical" evidence="1">
    <location>
        <begin position="88"/>
        <end position="108"/>
    </location>
</feature>
<dbReference type="RefSeq" id="WP_199108383.1">
    <property type="nucleotide sequence ID" value="NZ_JAHWXQ010000001.1"/>
</dbReference>
<reference evidence="2 3" key="1">
    <citation type="submission" date="2021-07" db="EMBL/GenBank/DDBJ databases">
        <authorList>
            <person name="Kim M.K."/>
        </authorList>
    </citation>
    <scope>NUCLEOTIDE SEQUENCE [LARGE SCALE GENOMIC DNA]</scope>
    <source>
        <strain evidence="2 3">HLY7-15</strain>
    </source>
</reference>
<keyword evidence="3" id="KW-1185">Reference proteome</keyword>
<name>A0ABS6X713_9BACT</name>
<keyword evidence="1" id="KW-1133">Transmembrane helix</keyword>
<sequence>MDSILLPPLSYVIANVNVLKSADNVGLIVLVLIMFPPELLKATTVSLLGLKRQLPVVLITKLLVLKSFLAFSLITISPIEIKAGVAPLDAWSTVVLAVIEVIGDMLAIK</sequence>
<evidence type="ECO:0000313" key="2">
    <source>
        <dbReference type="EMBL" id="MBW3363794.1"/>
    </source>
</evidence>
<comment type="caution">
    <text evidence="2">The sequence shown here is derived from an EMBL/GenBank/DDBJ whole genome shotgun (WGS) entry which is preliminary data.</text>
</comment>